<dbReference type="InterPro" id="IPR057746">
    <property type="entry name" value="CpnT-like_N"/>
</dbReference>
<protein>
    <recommendedName>
        <fullName evidence="2">Outer membrane channel protein CpnT-like N-terminal domain-containing protein</fullName>
    </recommendedName>
</protein>
<feature type="compositionally biased region" description="Low complexity" evidence="1">
    <location>
        <begin position="803"/>
        <end position="874"/>
    </location>
</feature>
<dbReference type="RefSeq" id="WP_215921323.1">
    <property type="nucleotide sequence ID" value="NZ_JAHKNI010000010.1"/>
</dbReference>
<name>A0ABS6B4R8_9NOCA</name>
<dbReference type="Pfam" id="PF25547">
    <property type="entry name" value="WXG100_2"/>
    <property type="match status" value="1"/>
</dbReference>
<proteinExistence type="predicted"/>
<feature type="compositionally biased region" description="Polar residues" evidence="1">
    <location>
        <begin position="510"/>
        <end position="524"/>
    </location>
</feature>
<feature type="domain" description="Outer membrane channel protein CpnT-like N-terminal" evidence="2">
    <location>
        <begin position="6"/>
        <end position="150"/>
    </location>
</feature>
<feature type="compositionally biased region" description="Gly residues" evidence="1">
    <location>
        <begin position="422"/>
        <end position="431"/>
    </location>
</feature>
<feature type="compositionally biased region" description="Polar residues" evidence="1">
    <location>
        <begin position="358"/>
        <end position="368"/>
    </location>
</feature>
<comment type="caution">
    <text evidence="3">The sequence shown here is derived from an EMBL/GenBank/DDBJ whole genome shotgun (WGS) entry which is preliminary data.</text>
</comment>
<gene>
    <name evidence="3" type="ORF">KO481_27700</name>
</gene>
<feature type="compositionally biased region" description="Gly residues" evidence="1">
    <location>
        <begin position="787"/>
        <end position="802"/>
    </location>
</feature>
<sequence>MGLYLPPELRWLGWVAGSSWPDGDEDGMWAIADDWKAAAAALTNQEPLVLKAKQDTERAYTEGAGADAMGAHFDQLIEGDHSVKALAETLNAVYESTFDMGTQLQATKITIIASLCWLAMEIAWAWLFPPTAPAAEAAGIATTRSFLKAVEDYIQNAIERLAGNLGASTMKNRYFWKELVTGGKLIAPSAKGFGVYAVKAMEGAAMSAAMDGAVQVGQIAAGKRHGFDWKEFGVSIGASVAGSIPGREMARYAGNGIDKLFGNELKKMNIPLGSWTYPAGAVIRGGAIGVISGATSSLFGDMVAAAAYGPSAFTSPAGWVGGMARGGIVGAARGTFVKNTPATEGDIRASAWMKQNNFSTTNKVSRTSRPAAAPPTENAGGGTENAGAGGGNRAGGTFLDDASSVSGGNRGGGVSLDDASSIGGGNRGGGTFLDDASSINSGSRGGGSISDGSSLNTGGRGGGAFLDDSSSVNGGNRGGGTFLDDNSSVGGGGRGMQGGRSFLNMDDHSSIYSHGSNETDSAQSFGHDGRSVGPSEQGSEGGSRDSILSYYFNHAGGGSEEVPPAGIRPTVEPPARSTEPPNSFQSSVDGGWTPPNRGGGATEGLQENIRPGGNDAAQGDSSTTGIRSGVAGQGNESVGGGVRGSSVGEEGQFGGGGRPGRSFLNMDDSSSEGSSIRGSVGGESNGGRGGVGGEQEQVGPVRGGPPGEQAGTARGGAPGAEGQPENQRAGGAAERPEPFLGKATDMKGKTRPKREPEWAPLPGPFEAPKAPSAADWLPGATGPDATGAGGPPSGATGSGATGSGENPSGTNPSGNNPNGTDPNGSNPNGTNPNGTNPSGTNPTGTDPSGTNPGGTDPTGTNPTGTNPGGTNPNGTEKDIRAGISTVDVPFNLGGNNR</sequence>
<feature type="compositionally biased region" description="Gly residues" evidence="1">
    <location>
        <begin position="489"/>
        <end position="498"/>
    </location>
</feature>
<feature type="region of interest" description="Disordered" evidence="1">
    <location>
        <begin position="358"/>
        <end position="897"/>
    </location>
</feature>
<reference evidence="3 4" key="1">
    <citation type="submission" date="2021-06" db="EMBL/GenBank/DDBJ databases">
        <title>Actinomycetes sequencing.</title>
        <authorList>
            <person name="Shan Q."/>
        </authorList>
    </citation>
    <scope>NUCLEOTIDE SEQUENCE [LARGE SCALE GENOMIC DNA]</scope>
    <source>
        <strain evidence="3 4">NEAU-G5</strain>
    </source>
</reference>
<dbReference type="EMBL" id="JAHKNI010000010">
    <property type="protein sequence ID" value="MBU3065299.1"/>
    <property type="molecule type" value="Genomic_DNA"/>
</dbReference>
<feature type="compositionally biased region" description="Polar residues" evidence="1">
    <location>
        <begin position="579"/>
        <end position="588"/>
    </location>
</feature>
<organism evidence="3 4">
    <name type="scientific">Nocardia albiluteola</name>
    <dbReference type="NCBI Taxonomy" id="2842303"/>
    <lineage>
        <taxon>Bacteria</taxon>
        <taxon>Bacillati</taxon>
        <taxon>Actinomycetota</taxon>
        <taxon>Actinomycetes</taxon>
        <taxon>Mycobacteriales</taxon>
        <taxon>Nocardiaceae</taxon>
        <taxon>Nocardia</taxon>
    </lineage>
</organism>
<keyword evidence="4" id="KW-1185">Reference proteome</keyword>
<evidence type="ECO:0000313" key="4">
    <source>
        <dbReference type="Proteomes" id="UP000733379"/>
    </source>
</evidence>
<evidence type="ECO:0000259" key="2">
    <source>
        <dbReference type="Pfam" id="PF25547"/>
    </source>
</evidence>
<feature type="compositionally biased region" description="Gly residues" evidence="1">
    <location>
        <begin position="679"/>
        <end position="693"/>
    </location>
</feature>
<accession>A0ABS6B4R8</accession>
<evidence type="ECO:0000313" key="3">
    <source>
        <dbReference type="EMBL" id="MBU3065299.1"/>
    </source>
</evidence>
<feature type="compositionally biased region" description="Gly residues" evidence="1">
    <location>
        <begin position="379"/>
        <end position="394"/>
    </location>
</feature>
<feature type="compositionally biased region" description="Basic and acidic residues" evidence="1">
    <location>
        <begin position="744"/>
        <end position="757"/>
    </location>
</feature>
<dbReference type="Proteomes" id="UP000733379">
    <property type="component" value="Unassembled WGS sequence"/>
</dbReference>
<evidence type="ECO:0000256" key="1">
    <source>
        <dbReference type="SAM" id="MobiDB-lite"/>
    </source>
</evidence>